<protein>
    <submittedName>
        <fullName evidence="2">Uncharacterized protein</fullName>
    </submittedName>
</protein>
<dbReference type="GeneID" id="27722506"/>
<comment type="caution">
    <text evidence="2">The sequence shown here is derived from an EMBL/GenBank/DDBJ whole genome shotgun (WGS) entry which is preliminary data.</text>
</comment>
<dbReference type="KEGG" id="sapo:SAPIO_CDS3434"/>
<reference evidence="2 3" key="1">
    <citation type="journal article" date="2014" name="Genome Announc.">
        <title>Draft genome sequence of the pathogenic fungus Scedosporium apiospermum.</title>
        <authorList>
            <person name="Vandeputte P."/>
            <person name="Ghamrawi S."/>
            <person name="Rechenmann M."/>
            <person name="Iltis A."/>
            <person name="Giraud S."/>
            <person name="Fleury M."/>
            <person name="Thornton C."/>
            <person name="Delhaes L."/>
            <person name="Meyer W."/>
            <person name="Papon N."/>
            <person name="Bouchara J.P."/>
        </authorList>
    </citation>
    <scope>NUCLEOTIDE SEQUENCE [LARGE SCALE GENOMIC DNA]</scope>
    <source>
        <strain evidence="2 3">IHEM 14462</strain>
    </source>
</reference>
<dbReference type="OMA" id="KFDKMGR"/>
<dbReference type="AlphaFoldDB" id="A0A084GAS1"/>
<dbReference type="RefSeq" id="XP_016644232.1">
    <property type="nucleotide sequence ID" value="XM_016786226.1"/>
</dbReference>
<sequence>METLQLAQMLADLSSLNATEPPAASSLLNASKKIDTAIEKIEIEQKDQPKQEGRPGMKRAASAISSTGTGGKFDKFNRHLLGSQSPSRPSSAAATCPATPIGPLDIEDDVDKASMLMALHEIRAKLRQQDNTSLMRAREKIDALAARQQAREAAELAKSKDESRKARYHYPR</sequence>
<proteinExistence type="predicted"/>
<evidence type="ECO:0000313" key="3">
    <source>
        <dbReference type="Proteomes" id="UP000028545"/>
    </source>
</evidence>
<feature type="region of interest" description="Disordered" evidence="1">
    <location>
        <begin position="152"/>
        <end position="172"/>
    </location>
</feature>
<feature type="compositionally biased region" description="Basic and acidic residues" evidence="1">
    <location>
        <begin position="43"/>
        <end position="55"/>
    </location>
</feature>
<dbReference type="VEuPathDB" id="FungiDB:SAPIO_CDS3434"/>
<dbReference type="HOGENOM" id="CLU_1483088_0_0_1"/>
<feature type="region of interest" description="Disordered" evidence="1">
    <location>
        <begin position="43"/>
        <end position="106"/>
    </location>
</feature>
<dbReference type="Proteomes" id="UP000028545">
    <property type="component" value="Unassembled WGS sequence"/>
</dbReference>
<evidence type="ECO:0000256" key="1">
    <source>
        <dbReference type="SAM" id="MobiDB-lite"/>
    </source>
</evidence>
<accession>A0A084GAS1</accession>
<keyword evidence="3" id="KW-1185">Reference proteome</keyword>
<feature type="compositionally biased region" description="Low complexity" evidence="1">
    <location>
        <begin position="85"/>
        <end position="99"/>
    </location>
</feature>
<gene>
    <name evidence="2" type="ORF">SAPIO_CDS3434</name>
</gene>
<organism evidence="2 3">
    <name type="scientific">Pseudallescheria apiosperma</name>
    <name type="common">Scedosporium apiospermum</name>
    <dbReference type="NCBI Taxonomy" id="563466"/>
    <lineage>
        <taxon>Eukaryota</taxon>
        <taxon>Fungi</taxon>
        <taxon>Dikarya</taxon>
        <taxon>Ascomycota</taxon>
        <taxon>Pezizomycotina</taxon>
        <taxon>Sordariomycetes</taxon>
        <taxon>Hypocreomycetidae</taxon>
        <taxon>Microascales</taxon>
        <taxon>Microascaceae</taxon>
        <taxon>Scedosporium</taxon>
    </lineage>
</organism>
<evidence type="ECO:0000313" key="2">
    <source>
        <dbReference type="EMBL" id="KEZ44433.1"/>
    </source>
</evidence>
<dbReference type="EMBL" id="JOWA01000088">
    <property type="protein sequence ID" value="KEZ44433.1"/>
    <property type="molecule type" value="Genomic_DNA"/>
</dbReference>
<feature type="compositionally biased region" description="Basic and acidic residues" evidence="1">
    <location>
        <begin position="152"/>
        <end position="165"/>
    </location>
</feature>
<name>A0A084GAS1_PSEDA</name>
<dbReference type="OrthoDB" id="3519533at2759"/>